<evidence type="ECO:0000313" key="4">
    <source>
        <dbReference type="Ensembl" id="ENSCUSP00005008259.1"/>
    </source>
</evidence>
<comment type="function">
    <text evidence="1">Essential component of the TIM23 complex, a complex that mediates the translocation of transit peptide-containing proteins across the mitochondrial inner membrane.</text>
</comment>
<protein>
    <recommendedName>
        <fullName evidence="1">Mitochondrial import inner membrane translocase subunit TIM50</fullName>
    </recommendedName>
</protein>
<proteinExistence type="inferred from homology"/>
<keyword evidence="1" id="KW-0653">Protein transport</keyword>
<feature type="domain" description="FCP1 homology" evidence="3">
    <location>
        <begin position="1"/>
        <end position="105"/>
    </location>
</feature>
<name>A0A8C3U5X2_CATUS</name>
<keyword evidence="5" id="KW-1185">Reference proteome</keyword>
<dbReference type="GO" id="GO:0005744">
    <property type="term" value="C:TIM23 mitochondrial import inner membrane translocase complex"/>
    <property type="evidence" value="ECO:0007669"/>
    <property type="project" value="UniProtKB-UniRule"/>
</dbReference>
<dbReference type="Proteomes" id="UP000694563">
    <property type="component" value="Chromosome 29"/>
</dbReference>
<accession>A0A8C3U5X2</accession>
<sequence>SPSLCQIFIYTTAKKDYAKKLLEVLDPKKKLIRFGSDCVCSQGCYWKDLTRLGRDLAKTVALDHTMQGFPAQVGGVWDEELLRLIPALSQLGISLGVFRAPSSSLGVPPRRAPAFGDKAPSPLPAL</sequence>
<comment type="subunit">
    <text evidence="1">Component of the TIM23 complex.</text>
</comment>
<evidence type="ECO:0000259" key="3">
    <source>
        <dbReference type="PROSITE" id="PS50969"/>
    </source>
</evidence>
<evidence type="ECO:0000256" key="1">
    <source>
        <dbReference type="RuleBase" id="RU365079"/>
    </source>
</evidence>
<feature type="region of interest" description="Disordered" evidence="2">
    <location>
        <begin position="102"/>
        <end position="126"/>
    </location>
</feature>
<dbReference type="InterPro" id="IPR004274">
    <property type="entry name" value="FCP1_dom"/>
</dbReference>
<reference evidence="4" key="1">
    <citation type="submission" date="2020-10" db="EMBL/GenBank/DDBJ databases">
        <title>Catharus ustulatus (Swainson's thrush) genome, bCatUst1, primary haplotype v2.</title>
        <authorList>
            <person name="Delmore K."/>
            <person name="Vafadar M."/>
            <person name="Formenti G."/>
            <person name="Chow W."/>
            <person name="Pelan S."/>
            <person name="Howe K."/>
            <person name="Rhie A."/>
            <person name="Mountcastle J."/>
            <person name="Haase B."/>
            <person name="Fedrigo O."/>
            <person name="Jarvis E.D."/>
        </authorList>
    </citation>
    <scope>NUCLEOTIDE SEQUENCE [LARGE SCALE GENOMIC DNA]</scope>
</reference>
<dbReference type="PROSITE" id="PS50969">
    <property type="entry name" value="FCP1"/>
    <property type="match status" value="1"/>
</dbReference>
<comment type="subcellular location">
    <subcellularLocation>
        <location evidence="1">Mitochondrion inner membrane</location>
        <topology evidence="1">Single-pass membrane protein</topology>
    </subcellularLocation>
</comment>
<dbReference type="AlphaFoldDB" id="A0A8C3U5X2"/>
<dbReference type="Ensembl" id="ENSCUST00005008608.1">
    <property type="protein sequence ID" value="ENSCUSP00005008259.1"/>
    <property type="gene ID" value="ENSCUSG00005005134.1"/>
</dbReference>
<keyword evidence="1" id="KW-0496">Mitochondrion</keyword>
<keyword evidence="1" id="KW-0813">Transport</keyword>
<dbReference type="PANTHER" id="PTHR12210">
    <property type="entry name" value="DULLARD PROTEIN PHOSPHATASE"/>
    <property type="match status" value="1"/>
</dbReference>
<dbReference type="Pfam" id="PF03031">
    <property type="entry name" value="NIF"/>
    <property type="match status" value="1"/>
</dbReference>
<reference evidence="4" key="2">
    <citation type="submission" date="2025-08" db="UniProtKB">
        <authorList>
            <consortium name="Ensembl"/>
        </authorList>
    </citation>
    <scope>IDENTIFICATION</scope>
</reference>
<comment type="similarity">
    <text evidence="1">Belongs to the TIM50 family.</text>
</comment>
<keyword evidence="1" id="KW-0809">Transit peptide</keyword>
<keyword evidence="1" id="KW-0811">Translocation</keyword>
<dbReference type="Gene3D" id="3.40.50.1000">
    <property type="entry name" value="HAD superfamily/HAD-like"/>
    <property type="match status" value="1"/>
</dbReference>
<evidence type="ECO:0000313" key="5">
    <source>
        <dbReference type="Proteomes" id="UP000694563"/>
    </source>
</evidence>
<dbReference type="InterPro" id="IPR050365">
    <property type="entry name" value="TIM50"/>
</dbReference>
<organism evidence="4 5">
    <name type="scientific">Catharus ustulatus</name>
    <name type="common">Russet-backed thrush</name>
    <name type="synonym">Hylocichla ustulatus</name>
    <dbReference type="NCBI Taxonomy" id="91951"/>
    <lineage>
        <taxon>Eukaryota</taxon>
        <taxon>Metazoa</taxon>
        <taxon>Chordata</taxon>
        <taxon>Craniata</taxon>
        <taxon>Vertebrata</taxon>
        <taxon>Euteleostomi</taxon>
        <taxon>Archelosauria</taxon>
        <taxon>Archosauria</taxon>
        <taxon>Dinosauria</taxon>
        <taxon>Saurischia</taxon>
        <taxon>Theropoda</taxon>
        <taxon>Coelurosauria</taxon>
        <taxon>Aves</taxon>
        <taxon>Neognathae</taxon>
        <taxon>Neoaves</taxon>
        <taxon>Telluraves</taxon>
        <taxon>Australaves</taxon>
        <taxon>Passeriformes</taxon>
        <taxon>Turdidae</taxon>
        <taxon>Catharus</taxon>
    </lineage>
</organism>
<evidence type="ECO:0000256" key="2">
    <source>
        <dbReference type="SAM" id="MobiDB-lite"/>
    </source>
</evidence>
<reference evidence="4" key="3">
    <citation type="submission" date="2025-09" db="UniProtKB">
        <authorList>
            <consortium name="Ensembl"/>
        </authorList>
    </citation>
    <scope>IDENTIFICATION</scope>
</reference>
<dbReference type="GO" id="GO:0015031">
    <property type="term" value="P:protein transport"/>
    <property type="evidence" value="ECO:0007669"/>
    <property type="project" value="UniProtKB-KW"/>
</dbReference>
<dbReference type="InterPro" id="IPR023214">
    <property type="entry name" value="HAD_sf"/>
</dbReference>
<dbReference type="InterPro" id="IPR036412">
    <property type="entry name" value="HAD-like_sf"/>
</dbReference>
<dbReference type="SUPFAM" id="SSF56784">
    <property type="entry name" value="HAD-like"/>
    <property type="match status" value="1"/>
</dbReference>